<organism evidence="1 2">
    <name type="scientific">Microbacterium oxydans</name>
    <dbReference type="NCBI Taxonomy" id="82380"/>
    <lineage>
        <taxon>Bacteria</taxon>
        <taxon>Bacillati</taxon>
        <taxon>Actinomycetota</taxon>
        <taxon>Actinomycetes</taxon>
        <taxon>Micrococcales</taxon>
        <taxon>Microbacteriaceae</taxon>
        <taxon>Microbacterium</taxon>
    </lineage>
</organism>
<gene>
    <name evidence="1" type="ORF">RS83_02518</name>
</gene>
<comment type="caution">
    <text evidence="1">The sequence shown here is derived from an EMBL/GenBank/DDBJ whole genome shotgun (WGS) entry which is preliminary data.</text>
</comment>
<dbReference type="Pfam" id="PF16264">
    <property type="entry name" value="SatD"/>
    <property type="match status" value="1"/>
</dbReference>
<dbReference type="PATRIC" id="fig|82380.11.peg.2557"/>
<sequence>MKRKYSCYGYVMVVAVIADIVGSRKLDDRTAAQGILDETIARVEADRPLATQPLTPTVGDEQQGVYSTIEDAVTALLMIQLALPDGLSFRFGIGVGAIRAVDSAHGALTDGPGWWAARSAIETVHAREGRAVPRTRTWIVGAPGQDEVMPTAIAITNAYLLVRDELVGAMSTRERRLTYGRLIGRSQGELAEQEGITQPSVSKSLRSAGAAALIEGLSSIRGEAS</sequence>
<dbReference type="InterPro" id="IPR032580">
    <property type="entry name" value="SatD"/>
</dbReference>
<reference evidence="1 2" key="1">
    <citation type="submission" date="2015-02" db="EMBL/GenBank/DDBJ databases">
        <title>Draft genome sequences of ten Microbacterium spp. with emphasis on heavy metal contaminated environments.</title>
        <authorList>
            <person name="Corretto E."/>
        </authorList>
    </citation>
    <scope>NUCLEOTIDE SEQUENCE [LARGE SCALE GENOMIC DNA]</scope>
    <source>
        <strain evidence="1 2">BEL4b</strain>
    </source>
</reference>
<name>A0A0F0L8M5_9MICO</name>
<dbReference type="Proteomes" id="UP000033640">
    <property type="component" value="Unassembled WGS sequence"/>
</dbReference>
<evidence type="ECO:0000313" key="2">
    <source>
        <dbReference type="Proteomes" id="UP000033640"/>
    </source>
</evidence>
<evidence type="ECO:0008006" key="3">
    <source>
        <dbReference type="Google" id="ProtNLM"/>
    </source>
</evidence>
<dbReference type="AlphaFoldDB" id="A0A0F0L8M5"/>
<accession>A0A0F0L8M5</accession>
<proteinExistence type="predicted"/>
<dbReference type="EMBL" id="JYIW01000025">
    <property type="protein sequence ID" value="KJL29034.1"/>
    <property type="molecule type" value="Genomic_DNA"/>
</dbReference>
<evidence type="ECO:0000313" key="1">
    <source>
        <dbReference type="EMBL" id="KJL29034.1"/>
    </source>
</evidence>
<protein>
    <recommendedName>
        <fullName evidence="3">SatD family (SatD)</fullName>
    </recommendedName>
</protein>